<gene>
    <name evidence="12" type="ORF">GCM10011503_32760</name>
</gene>
<dbReference type="EMBL" id="BMKF01000003">
    <property type="protein sequence ID" value="GGB81412.1"/>
    <property type="molecule type" value="Genomic_DNA"/>
</dbReference>
<evidence type="ECO:0000256" key="6">
    <source>
        <dbReference type="ARBA" id="ARBA00023004"/>
    </source>
</evidence>
<dbReference type="InterPro" id="IPR039426">
    <property type="entry name" value="TonB-dep_rcpt-like"/>
</dbReference>
<feature type="domain" description="TonB-dependent receptor-like beta-barrel" evidence="11">
    <location>
        <begin position="96"/>
        <end position="564"/>
    </location>
</feature>
<dbReference type="InterPro" id="IPR036942">
    <property type="entry name" value="Beta-barrel_TonB_sf"/>
</dbReference>
<keyword evidence="13" id="KW-1185">Reference proteome</keyword>
<evidence type="ECO:0000313" key="12">
    <source>
        <dbReference type="EMBL" id="GGB81412.1"/>
    </source>
</evidence>
<dbReference type="Pfam" id="PF00593">
    <property type="entry name" value="TonB_dep_Rec_b-barrel"/>
    <property type="match status" value="1"/>
</dbReference>
<dbReference type="SUPFAM" id="SSF56935">
    <property type="entry name" value="Porins"/>
    <property type="match status" value="1"/>
</dbReference>
<keyword evidence="2" id="KW-0813">Transport</keyword>
<comment type="subcellular location">
    <subcellularLocation>
        <location evidence="1">Cell outer membrane</location>
        <topology evidence="1">Multi-pass membrane protein</topology>
    </subcellularLocation>
</comment>
<keyword evidence="5" id="KW-0812">Transmembrane</keyword>
<dbReference type="Gene3D" id="2.40.170.20">
    <property type="entry name" value="TonB-dependent receptor, beta-barrel domain"/>
    <property type="match status" value="1"/>
</dbReference>
<evidence type="ECO:0000256" key="2">
    <source>
        <dbReference type="ARBA" id="ARBA00022448"/>
    </source>
</evidence>
<evidence type="ECO:0000256" key="3">
    <source>
        <dbReference type="ARBA" id="ARBA00022452"/>
    </source>
</evidence>
<proteinExistence type="predicted"/>
<name>A0ABQ1K227_9PROT</name>
<evidence type="ECO:0000256" key="7">
    <source>
        <dbReference type="ARBA" id="ARBA00023065"/>
    </source>
</evidence>
<dbReference type="PANTHER" id="PTHR32552:SF81">
    <property type="entry name" value="TONB-DEPENDENT OUTER MEMBRANE RECEPTOR"/>
    <property type="match status" value="1"/>
</dbReference>
<comment type="caution">
    <text evidence="12">The sequence shown here is derived from an EMBL/GenBank/DDBJ whole genome shotgun (WGS) entry which is preliminary data.</text>
</comment>
<evidence type="ECO:0000259" key="11">
    <source>
        <dbReference type="Pfam" id="PF00593"/>
    </source>
</evidence>
<evidence type="ECO:0000256" key="5">
    <source>
        <dbReference type="ARBA" id="ARBA00022692"/>
    </source>
</evidence>
<protein>
    <recommendedName>
        <fullName evidence="11">TonB-dependent receptor-like beta-barrel domain-containing protein</fullName>
    </recommendedName>
</protein>
<keyword evidence="7" id="KW-0406">Ion transport</keyword>
<keyword evidence="6" id="KW-0408">Iron</keyword>
<keyword evidence="3" id="KW-1134">Transmembrane beta strand</keyword>
<evidence type="ECO:0000256" key="8">
    <source>
        <dbReference type="ARBA" id="ARBA00023077"/>
    </source>
</evidence>
<keyword evidence="10" id="KW-0998">Cell outer membrane</keyword>
<accession>A0ABQ1K227</accession>
<keyword evidence="9" id="KW-0472">Membrane</keyword>
<evidence type="ECO:0000256" key="9">
    <source>
        <dbReference type="ARBA" id="ARBA00023136"/>
    </source>
</evidence>
<dbReference type="RefSeq" id="WP_084394770.1">
    <property type="nucleotide sequence ID" value="NZ_BMKF01000003.1"/>
</dbReference>
<sequence length="598" mass="66675">MQQVIEPERALCPCGCGEMARIGQDVSDGYIDNLDEGPDGGTREDIGARLKLRWDIASDLVANLKLERMDYDEEGLTPSETIFSALPGFLFTDNPNPAIDANPAYDFEPNWTSFYDCTIAYPVTGTFCPGRDQTMHNITFDLERDFEGLGTLTAISAYQEVDYEHRFSQVDGGVGGSSVRFSRDEAYAGLTQELRFASETYDKFDYIVGAYFETSEITRLQRDDTNVQFFAPPAPGFPSTFNEDWSQETETLAGFGQFRYNFTDQWTAIIGGRWSNETKDFNLVRREVAYGADPRDPATPLLLDPATREPVGEEIDFTDSREESKFTPSLTLRYEPNADLMVYASVSQGHKTGGFSDRPQLDPEFDEELNTTYEIGSKFTGLDGRLRANLTLFSMQIEDLQVARTLPGAVSVNFEVQNAAEAVSQGLESEIVLNLDNGVEIGGNYAFTQAEYEDFPGANTAPCPAVGGRVETNAGGVDLCNYEGNPLIFAPEHKGTVFASYETDTLPGRWSFSARADASYSSEYYTENNYYENLKQDAYWLYNASLALMSPDGRYTVRLYGKNLSDEYVLAWGLEAGPSRFVAPNPPRQIGLQLSYRY</sequence>
<dbReference type="InterPro" id="IPR000531">
    <property type="entry name" value="Beta-barrel_TonB"/>
</dbReference>
<organism evidence="12 13">
    <name type="scientific">Henriciella pelagia</name>
    <dbReference type="NCBI Taxonomy" id="1977912"/>
    <lineage>
        <taxon>Bacteria</taxon>
        <taxon>Pseudomonadati</taxon>
        <taxon>Pseudomonadota</taxon>
        <taxon>Alphaproteobacteria</taxon>
        <taxon>Hyphomonadales</taxon>
        <taxon>Hyphomonadaceae</taxon>
        <taxon>Henriciella</taxon>
    </lineage>
</organism>
<evidence type="ECO:0000256" key="10">
    <source>
        <dbReference type="ARBA" id="ARBA00023237"/>
    </source>
</evidence>
<evidence type="ECO:0000256" key="4">
    <source>
        <dbReference type="ARBA" id="ARBA00022496"/>
    </source>
</evidence>
<keyword evidence="4" id="KW-0410">Iron transport</keyword>
<evidence type="ECO:0000256" key="1">
    <source>
        <dbReference type="ARBA" id="ARBA00004571"/>
    </source>
</evidence>
<dbReference type="Proteomes" id="UP000628854">
    <property type="component" value="Unassembled WGS sequence"/>
</dbReference>
<reference evidence="13" key="1">
    <citation type="journal article" date="2019" name="Int. J. Syst. Evol. Microbiol.">
        <title>The Global Catalogue of Microorganisms (GCM) 10K type strain sequencing project: providing services to taxonomists for standard genome sequencing and annotation.</title>
        <authorList>
            <consortium name="The Broad Institute Genomics Platform"/>
            <consortium name="The Broad Institute Genome Sequencing Center for Infectious Disease"/>
            <person name="Wu L."/>
            <person name="Ma J."/>
        </authorList>
    </citation>
    <scope>NUCLEOTIDE SEQUENCE [LARGE SCALE GENOMIC DNA]</scope>
    <source>
        <strain evidence="13">CGMCC 1.15928</strain>
    </source>
</reference>
<keyword evidence="8" id="KW-0798">TonB box</keyword>
<dbReference type="PANTHER" id="PTHR32552">
    <property type="entry name" value="FERRICHROME IRON RECEPTOR-RELATED"/>
    <property type="match status" value="1"/>
</dbReference>
<evidence type="ECO:0000313" key="13">
    <source>
        <dbReference type="Proteomes" id="UP000628854"/>
    </source>
</evidence>